<evidence type="ECO:0000313" key="2">
    <source>
        <dbReference type="Proteomes" id="UP000199550"/>
    </source>
</evidence>
<proteinExistence type="predicted"/>
<reference evidence="1 2" key="1">
    <citation type="submission" date="2016-10" db="EMBL/GenBank/DDBJ databases">
        <authorList>
            <person name="de Groot N.N."/>
        </authorList>
    </citation>
    <scope>NUCLEOTIDE SEQUENCE [LARGE SCALE GENOMIC DNA]</scope>
    <source>
        <strain evidence="1 2">DSM 16199</strain>
    </source>
</reference>
<sequence>MLKGAFAASQVKLPVRLGPFTQHETSAFMSAGLALGSFVTV</sequence>
<dbReference type="EMBL" id="FOTF01000068">
    <property type="protein sequence ID" value="SFL74844.1"/>
    <property type="molecule type" value="Genomic_DNA"/>
</dbReference>
<organism evidence="1 2">
    <name type="scientific">Loktanella salsilacus</name>
    <dbReference type="NCBI Taxonomy" id="195913"/>
    <lineage>
        <taxon>Bacteria</taxon>
        <taxon>Pseudomonadati</taxon>
        <taxon>Pseudomonadota</taxon>
        <taxon>Alphaproteobacteria</taxon>
        <taxon>Rhodobacterales</taxon>
        <taxon>Roseobacteraceae</taxon>
        <taxon>Loktanella</taxon>
    </lineage>
</organism>
<dbReference type="AlphaFoldDB" id="A0A1I4K7X6"/>
<keyword evidence="2" id="KW-1185">Reference proteome</keyword>
<name>A0A1I4K7X6_9RHOB</name>
<dbReference type="RefSeq" id="WP_281245361.1">
    <property type="nucleotide sequence ID" value="NZ_FOTF01000068.1"/>
</dbReference>
<accession>A0A1I4K7X6</accession>
<gene>
    <name evidence="1" type="ORF">SAMN04488004_1681</name>
</gene>
<dbReference type="Proteomes" id="UP000199550">
    <property type="component" value="Unassembled WGS sequence"/>
</dbReference>
<protein>
    <submittedName>
        <fullName evidence="1">Uncharacterized protein</fullName>
    </submittedName>
</protein>
<evidence type="ECO:0000313" key="1">
    <source>
        <dbReference type="EMBL" id="SFL74844.1"/>
    </source>
</evidence>